<evidence type="ECO:0000313" key="2">
    <source>
        <dbReference type="Proteomes" id="UP001459277"/>
    </source>
</evidence>
<dbReference type="AlphaFoldDB" id="A0AAW2DBF6"/>
<comment type="caution">
    <text evidence="1">The sequence shown here is derived from an EMBL/GenBank/DDBJ whole genome shotgun (WGS) entry which is preliminary data.</text>
</comment>
<evidence type="ECO:0000313" key="1">
    <source>
        <dbReference type="EMBL" id="KAL0007752.1"/>
    </source>
</evidence>
<evidence type="ECO:0008006" key="3">
    <source>
        <dbReference type="Google" id="ProtNLM"/>
    </source>
</evidence>
<gene>
    <name evidence="1" type="ORF">SO802_009254</name>
</gene>
<proteinExistence type="predicted"/>
<accession>A0AAW2DBF6</accession>
<sequence>MVLKQEEEIWAMKSRVNWMIQGDRNTAFYHVSTLVRQKGNKILAIKDNVGEWIFEENDIKGFIRAGFGELYTTSPVSALRGSPLSTQWQPRLTDEEKISISGEVTVEEIKQALWSIKAFKAPSPDGLHVEFYQRFWLIVGNSVVEEVKRMFMVRKILEVETFVGEIDLTSSNGLCAREQRD</sequence>
<dbReference type="EMBL" id="JAZDWU010000003">
    <property type="protein sequence ID" value="KAL0007752.1"/>
    <property type="molecule type" value="Genomic_DNA"/>
</dbReference>
<organism evidence="1 2">
    <name type="scientific">Lithocarpus litseifolius</name>
    <dbReference type="NCBI Taxonomy" id="425828"/>
    <lineage>
        <taxon>Eukaryota</taxon>
        <taxon>Viridiplantae</taxon>
        <taxon>Streptophyta</taxon>
        <taxon>Embryophyta</taxon>
        <taxon>Tracheophyta</taxon>
        <taxon>Spermatophyta</taxon>
        <taxon>Magnoliopsida</taxon>
        <taxon>eudicotyledons</taxon>
        <taxon>Gunneridae</taxon>
        <taxon>Pentapetalae</taxon>
        <taxon>rosids</taxon>
        <taxon>fabids</taxon>
        <taxon>Fagales</taxon>
        <taxon>Fagaceae</taxon>
        <taxon>Lithocarpus</taxon>
    </lineage>
</organism>
<name>A0AAW2DBF6_9ROSI</name>
<protein>
    <recommendedName>
        <fullName evidence="3">Reverse transcriptase</fullName>
    </recommendedName>
</protein>
<reference evidence="1 2" key="1">
    <citation type="submission" date="2024-01" db="EMBL/GenBank/DDBJ databases">
        <title>A telomere-to-telomere, gap-free genome of sweet tea (Lithocarpus litseifolius).</title>
        <authorList>
            <person name="Zhou J."/>
        </authorList>
    </citation>
    <scope>NUCLEOTIDE SEQUENCE [LARGE SCALE GENOMIC DNA]</scope>
    <source>
        <strain evidence="1">Zhou-2022a</strain>
        <tissue evidence="1">Leaf</tissue>
    </source>
</reference>
<dbReference type="Proteomes" id="UP001459277">
    <property type="component" value="Unassembled WGS sequence"/>
</dbReference>
<keyword evidence="2" id="KW-1185">Reference proteome</keyword>